<dbReference type="InterPro" id="IPR001789">
    <property type="entry name" value="Sig_transdc_resp-reg_receiver"/>
</dbReference>
<proteinExistence type="predicted"/>
<evidence type="ECO:0000256" key="5">
    <source>
        <dbReference type="ARBA" id="ARBA00023015"/>
    </source>
</evidence>
<sequence length="497" mass="56804">MRIVIADDEVLVRLSLQSMIEDMGSTWAVVGEATNGLELLELLKSEAPEVVLIDIRMPLMNGLQAIQQAHTMSPKTSFIVISGYSDFSFAQEALKLGAEDYLLKPVSPDDLEASLIKVSKRVKEQQILLSRQFESTMHSLLLGMTTPESESPEAVISEVCFRSIVFYTDSCLEESYRGERQRELCLKIRDMSDEFVHGGLRKAKLVLPQGELALICSWDPVNYGRGALESVNMINKINEQIQLFQTEHYAVTSVILEPCSSIADLQRQWVSLHEISALRCLYEHGNTLELSRLKEWKPKVALTELARKTLELQHFYSKHAHTDYMKALAVFKMHILSLKEGFNSSYKAQLSRFLNVALGCHMDAHQPFPDWYEPLIKKGEELLSKHQGADNATCLVQATIAFIEQNYDQDISISQIAEQLDVTHNYLSTLFHKRIGKTFMKYLTEYRMIRAKEWLAMPSVQVQQAAERVGYYSTRHFTKLFTEFVGCYPSEYKKRFS</sequence>
<dbReference type="EMBL" id="WHOD01000055">
    <property type="protein sequence ID" value="NOU94274.1"/>
    <property type="molecule type" value="Genomic_DNA"/>
</dbReference>
<keyword evidence="12" id="KW-1185">Reference proteome</keyword>
<evidence type="ECO:0000313" key="12">
    <source>
        <dbReference type="Proteomes" id="UP000641588"/>
    </source>
</evidence>
<gene>
    <name evidence="11" type="ORF">GC093_13745</name>
</gene>
<feature type="domain" description="Response regulatory" evidence="10">
    <location>
        <begin position="2"/>
        <end position="119"/>
    </location>
</feature>
<evidence type="ECO:0000256" key="3">
    <source>
        <dbReference type="ARBA" id="ARBA00022553"/>
    </source>
</evidence>
<feature type="modified residue" description="4-aspartylphosphate" evidence="8">
    <location>
        <position position="54"/>
    </location>
</feature>
<dbReference type="GO" id="GO:0003700">
    <property type="term" value="F:DNA-binding transcription factor activity"/>
    <property type="evidence" value="ECO:0007669"/>
    <property type="project" value="InterPro"/>
</dbReference>
<dbReference type="PROSITE" id="PS01124">
    <property type="entry name" value="HTH_ARAC_FAMILY_2"/>
    <property type="match status" value="1"/>
</dbReference>
<dbReference type="SUPFAM" id="SSF52172">
    <property type="entry name" value="CheY-like"/>
    <property type="match status" value="1"/>
</dbReference>
<dbReference type="InterPro" id="IPR018060">
    <property type="entry name" value="HTH_AraC"/>
</dbReference>
<dbReference type="GO" id="GO:0043565">
    <property type="term" value="F:sequence-specific DNA binding"/>
    <property type="evidence" value="ECO:0007669"/>
    <property type="project" value="InterPro"/>
</dbReference>
<evidence type="ECO:0000256" key="1">
    <source>
        <dbReference type="ARBA" id="ARBA00004496"/>
    </source>
</evidence>
<dbReference type="PROSITE" id="PS50110">
    <property type="entry name" value="RESPONSE_REGULATORY"/>
    <property type="match status" value="1"/>
</dbReference>
<dbReference type="SUPFAM" id="SSF46689">
    <property type="entry name" value="Homeodomain-like"/>
    <property type="match status" value="2"/>
</dbReference>
<evidence type="ECO:0000259" key="10">
    <source>
        <dbReference type="PROSITE" id="PS50110"/>
    </source>
</evidence>
<keyword evidence="5" id="KW-0805">Transcription regulation</keyword>
<dbReference type="InterPro" id="IPR051552">
    <property type="entry name" value="HptR"/>
</dbReference>
<evidence type="ECO:0000256" key="7">
    <source>
        <dbReference type="ARBA" id="ARBA00023163"/>
    </source>
</evidence>
<dbReference type="Gene3D" id="1.10.10.60">
    <property type="entry name" value="Homeodomain-like"/>
    <property type="match status" value="2"/>
</dbReference>
<dbReference type="SMART" id="SM00448">
    <property type="entry name" value="REC"/>
    <property type="match status" value="1"/>
</dbReference>
<dbReference type="SMART" id="SM00342">
    <property type="entry name" value="HTH_ARAC"/>
    <property type="match status" value="1"/>
</dbReference>
<evidence type="ECO:0000313" key="11">
    <source>
        <dbReference type="EMBL" id="NOU94274.1"/>
    </source>
</evidence>
<dbReference type="PANTHER" id="PTHR42713">
    <property type="entry name" value="HISTIDINE KINASE-RELATED"/>
    <property type="match status" value="1"/>
</dbReference>
<dbReference type="Gene3D" id="3.40.50.2300">
    <property type="match status" value="1"/>
</dbReference>
<dbReference type="AlphaFoldDB" id="A0A972GTQ0"/>
<dbReference type="RefSeq" id="WP_171652467.1">
    <property type="nucleotide sequence ID" value="NZ_WHOD01000055.1"/>
</dbReference>
<comment type="caution">
    <text evidence="11">The sequence shown here is derived from an EMBL/GenBank/DDBJ whole genome shotgun (WGS) entry which is preliminary data.</text>
</comment>
<comment type="subcellular location">
    <subcellularLocation>
        <location evidence="1">Cytoplasm</location>
    </subcellularLocation>
</comment>
<protein>
    <submittedName>
        <fullName evidence="11">Response regulator</fullName>
    </submittedName>
</protein>
<organism evidence="11 12">
    <name type="scientific">Paenibacillus foliorum</name>
    <dbReference type="NCBI Taxonomy" id="2654974"/>
    <lineage>
        <taxon>Bacteria</taxon>
        <taxon>Bacillati</taxon>
        <taxon>Bacillota</taxon>
        <taxon>Bacilli</taxon>
        <taxon>Bacillales</taxon>
        <taxon>Paenibacillaceae</taxon>
        <taxon>Paenibacillus</taxon>
    </lineage>
</organism>
<name>A0A972GTQ0_9BACL</name>
<evidence type="ECO:0000256" key="8">
    <source>
        <dbReference type="PROSITE-ProRule" id="PRU00169"/>
    </source>
</evidence>
<dbReference type="GO" id="GO:0005737">
    <property type="term" value="C:cytoplasm"/>
    <property type="evidence" value="ECO:0007669"/>
    <property type="project" value="UniProtKB-SubCell"/>
</dbReference>
<dbReference type="GO" id="GO:0000160">
    <property type="term" value="P:phosphorelay signal transduction system"/>
    <property type="evidence" value="ECO:0007669"/>
    <property type="project" value="UniProtKB-KW"/>
</dbReference>
<dbReference type="Proteomes" id="UP000641588">
    <property type="component" value="Unassembled WGS sequence"/>
</dbReference>
<evidence type="ECO:0000256" key="2">
    <source>
        <dbReference type="ARBA" id="ARBA00022490"/>
    </source>
</evidence>
<accession>A0A972GTQ0</accession>
<evidence type="ECO:0000256" key="6">
    <source>
        <dbReference type="ARBA" id="ARBA00023125"/>
    </source>
</evidence>
<dbReference type="PANTHER" id="PTHR42713:SF3">
    <property type="entry name" value="TRANSCRIPTIONAL REGULATORY PROTEIN HPTR"/>
    <property type="match status" value="1"/>
</dbReference>
<keyword evidence="3 8" id="KW-0597">Phosphoprotein</keyword>
<dbReference type="InterPro" id="IPR009057">
    <property type="entry name" value="Homeodomain-like_sf"/>
</dbReference>
<reference evidence="11" key="1">
    <citation type="submission" date="2019-10" db="EMBL/GenBank/DDBJ databases">
        <title>Description of Paenibacillus glebae sp. nov.</title>
        <authorList>
            <person name="Carlier A."/>
            <person name="Qi S."/>
        </authorList>
    </citation>
    <scope>NUCLEOTIDE SEQUENCE</scope>
    <source>
        <strain evidence="11">LMG 31456</strain>
    </source>
</reference>
<evidence type="ECO:0000256" key="4">
    <source>
        <dbReference type="ARBA" id="ARBA00023012"/>
    </source>
</evidence>
<dbReference type="Pfam" id="PF00072">
    <property type="entry name" value="Response_reg"/>
    <property type="match status" value="1"/>
</dbReference>
<dbReference type="Pfam" id="PF12833">
    <property type="entry name" value="HTH_18"/>
    <property type="match status" value="1"/>
</dbReference>
<evidence type="ECO:0000259" key="9">
    <source>
        <dbReference type="PROSITE" id="PS01124"/>
    </source>
</evidence>
<dbReference type="InterPro" id="IPR011006">
    <property type="entry name" value="CheY-like_superfamily"/>
</dbReference>
<keyword evidence="4" id="KW-0902">Two-component regulatory system</keyword>
<keyword evidence="6" id="KW-0238">DNA-binding</keyword>
<keyword evidence="7" id="KW-0804">Transcription</keyword>
<keyword evidence="2" id="KW-0963">Cytoplasm</keyword>
<feature type="domain" description="HTH araC/xylS-type" evidence="9">
    <location>
        <begin position="397"/>
        <end position="495"/>
    </location>
</feature>
<dbReference type="CDD" id="cd17536">
    <property type="entry name" value="REC_YesN-like"/>
    <property type="match status" value="1"/>
</dbReference>